<reference evidence="2 3" key="1">
    <citation type="submission" date="2019-11" db="EMBL/GenBank/DDBJ databases">
        <title>Type strains purchased from KCTC, JCM and DSMZ.</title>
        <authorList>
            <person name="Lu H."/>
        </authorList>
    </citation>
    <scope>NUCLEOTIDE SEQUENCE [LARGE SCALE GENOMIC DNA]</scope>
    <source>
        <strain evidence="2 3">JCM 31587</strain>
    </source>
</reference>
<dbReference type="InterPro" id="IPR012902">
    <property type="entry name" value="N_methyl_site"/>
</dbReference>
<evidence type="ECO:0000256" key="1">
    <source>
        <dbReference type="SAM" id="Phobius"/>
    </source>
</evidence>
<dbReference type="Gene3D" id="3.30.700.10">
    <property type="entry name" value="Glycoprotein, Type 4 Pilin"/>
    <property type="match status" value="1"/>
</dbReference>
<proteinExistence type="predicted"/>
<name>A0A6L6QNN6_9BURK</name>
<dbReference type="SUPFAM" id="SSF54523">
    <property type="entry name" value="Pili subunits"/>
    <property type="match status" value="1"/>
</dbReference>
<organism evidence="2 3">
    <name type="scientific">Massilia eburnea</name>
    <dbReference type="NCBI Taxonomy" id="1776165"/>
    <lineage>
        <taxon>Bacteria</taxon>
        <taxon>Pseudomonadati</taxon>
        <taxon>Pseudomonadota</taxon>
        <taxon>Betaproteobacteria</taxon>
        <taxon>Burkholderiales</taxon>
        <taxon>Oxalobacteraceae</taxon>
        <taxon>Telluria group</taxon>
        <taxon>Massilia</taxon>
    </lineage>
</organism>
<protein>
    <submittedName>
        <fullName evidence="2">Prepilin-type N-terminal cleavage/methylation domain-containing protein</fullName>
    </submittedName>
</protein>
<keyword evidence="1" id="KW-1133">Transmembrane helix</keyword>
<dbReference type="PROSITE" id="PS00409">
    <property type="entry name" value="PROKAR_NTER_METHYL"/>
    <property type="match status" value="1"/>
</dbReference>
<feature type="transmembrane region" description="Helical" evidence="1">
    <location>
        <begin position="12"/>
        <end position="34"/>
    </location>
</feature>
<keyword evidence="1" id="KW-0812">Transmembrane</keyword>
<dbReference type="InterPro" id="IPR045584">
    <property type="entry name" value="Pilin-like"/>
</dbReference>
<sequence>MKLQRGFTLVELIVVMVVTGVLAGILVTFFTPAVNNYFASSRRAMLTDAADGVMRRMSRDIRISVPNSVDIRSSSQGACLGMLPTSSGGRFRMDRDVAWDNSHPNPADQSKPVTPGMTVATFDATTSGVQGSANDWVLIGNQSYADVYSVANHGRLSTLATPPDLRLGNKRVTLQAPMPVPAGYDGARFFVVPNAQQVVAYVCAGGGLDANGTGRGTLYRVRGHAIGAADPYACPVATPGATPVIATHVSACTIRFTPNPTATQMSGLAEIDLTLTEANENVRLNFSVSVENIP</sequence>
<dbReference type="Proteomes" id="UP000472320">
    <property type="component" value="Unassembled WGS sequence"/>
</dbReference>
<keyword evidence="3" id="KW-1185">Reference proteome</keyword>
<accession>A0A6L6QNN6</accession>
<evidence type="ECO:0000313" key="3">
    <source>
        <dbReference type="Proteomes" id="UP000472320"/>
    </source>
</evidence>
<dbReference type="RefSeq" id="WP_155456645.1">
    <property type="nucleotide sequence ID" value="NZ_WNKX01000026.1"/>
</dbReference>
<keyword evidence="1" id="KW-0472">Membrane</keyword>
<dbReference type="EMBL" id="WNKX01000026">
    <property type="protein sequence ID" value="MTW13731.1"/>
    <property type="molecule type" value="Genomic_DNA"/>
</dbReference>
<comment type="caution">
    <text evidence="2">The sequence shown here is derived from an EMBL/GenBank/DDBJ whole genome shotgun (WGS) entry which is preliminary data.</text>
</comment>
<gene>
    <name evidence="2" type="ORF">GM658_24265</name>
</gene>
<dbReference type="NCBIfam" id="TIGR02532">
    <property type="entry name" value="IV_pilin_GFxxxE"/>
    <property type="match status" value="1"/>
</dbReference>
<dbReference type="Pfam" id="PF07963">
    <property type="entry name" value="N_methyl"/>
    <property type="match status" value="1"/>
</dbReference>
<dbReference type="AlphaFoldDB" id="A0A6L6QNN6"/>
<evidence type="ECO:0000313" key="2">
    <source>
        <dbReference type="EMBL" id="MTW13731.1"/>
    </source>
</evidence>
<dbReference type="OrthoDB" id="9788802at2"/>